<keyword evidence="2" id="KW-0812">Transmembrane</keyword>
<proteinExistence type="predicted"/>
<evidence type="ECO:0000256" key="1">
    <source>
        <dbReference type="SAM" id="MobiDB-lite"/>
    </source>
</evidence>
<feature type="compositionally biased region" description="Low complexity" evidence="1">
    <location>
        <begin position="142"/>
        <end position="172"/>
    </location>
</feature>
<protein>
    <submittedName>
        <fullName evidence="4">FHA domain-containing protein</fullName>
    </submittedName>
</protein>
<dbReference type="OrthoDB" id="5294582at2"/>
<evidence type="ECO:0000256" key="2">
    <source>
        <dbReference type="SAM" id="Phobius"/>
    </source>
</evidence>
<feature type="compositionally biased region" description="Pro residues" evidence="1">
    <location>
        <begin position="239"/>
        <end position="251"/>
    </location>
</feature>
<reference evidence="4" key="1">
    <citation type="submission" date="2016-01" db="EMBL/GenBank/DDBJ databases">
        <authorList>
            <person name="Peeters C."/>
        </authorList>
    </citation>
    <scope>NUCLEOTIDE SEQUENCE</scope>
    <source>
        <strain evidence="4">LMG 29322</strain>
    </source>
</reference>
<keyword evidence="2" id="KW-0472">Membrane</keyword>
<evidence type="ECO:0000313" key="5">
    <source>
        <dbReference type="Proteomes" id="UP000054851"/>
    </source>
</evidence>
<feature type="transmembrane region" description="Helical" evidence="2">
    <location>
        <begin position="312"/>
        <end position="332"/>
    </location>
</feature>
<dbReference type="Pfam" id="PF11906">
    <property type="entry name" value="DUF3426"/>
    <property type="match status" value="1"/>
</dbReference>
<feature type="region of interest" description="Disordered" evidence="1">
    <location>
        <begin position="66"/>
        <end position="214"/>
    </location>
</feature>
<dbReference type="Pfam" id="PF13719">
    <property type="entry name" value="Zn_ribbon_5"/>
    <property type="match status" value="1"/>
</dbReference>
<name>A0A158CN48_9BURK</name>
<keyword evidence="5" id="KW-1185">Reference proteome</keyword>
<feature type="compositionally biased region" description="Pro residues" evidence="1">
    <location>
        <begin position="88"/>
        <end position="97"/>
    </location>
</feature>
<dbReference type="NCBIfam" id="TIGR02098">
    <property type="entry name" value="MJ0042_CXXC"/>
    <property type="match status" value="1"/>
</dbReference>
<feature type="compositionally biased region" description="Low complexity" evidence="1">
    <location>
        <begin position="74"/>
        <end position="87"/>
    </location>
</feature>
<accession>A0A158CN48</accession>
<feature type="compositionally biased region" description="Basic and acidic residues" evidence="1">
    <location>
        <begin position="286"/>
        <end position="302"/>
    </location>
</feature>
<dbReference type="STRING" id="1777140.AWB79_05676"/>
<dbReference type="AlphaFoldDB" id="A0A158CN48"/>
<comment type="caution">
    <text evidence="4">The sequence shown here is derived from an EMBL/GenBank/DDBJ whole genome shotgun (WGS) entry which is preliminary data.</text>
</comment>
<feature type="domain" description="Zinc finger/thioredoxin putative" evidence="3">
    <location>
        <begin position="3"/>
        <end position="39"/>
    </location>
</feature>
<feature type="region of interest" description="Disordered" evidence="1">
    <location>
        <begin position="236"/>
        <end position="305"/>
    </location>
</feature>
<dbReference type="InterPro" id="IPR011723">
    <property type="entry name" value="Znf/thioredoxin_put"/>
</dbReference>
<organism evidence="4 5">
    <name type="scientific">Caballeronia hypogeia</name>
    <dbReference type="NCBI Taxonomy" id="1777140"/>
    <lineage>
        <taxon>Bacteria</taxon>
        <taxon>Pseudomonadati</taxon>
        <taxon>Pseudomonadota</taxon>
        <taxon>Betaproteobacteria</taxon>
        <taxon>Burkholderiales</taxon>
        <taxon>Burkholderiaceae</taxon>
        <taxon>Caballeronia</taxon>
    </lineage>
</organism>
<sequence>MALATRCPHCETVFKLDPHLIAPHDGRVRCGHCQEVFDAEHHRFELPDDNAASDVAQHAALIDDDAAVGPSNRAPAAADVPARATALPEPPLKPKPFAPRTLDLGAPDARTAPARRAETPAPPPPPLITAQPEEANDPTVYADPAAFAKPPAPTHATSARQGPAPADQGGAANESSALPPEPPRMKQFIRVGAPSADGASPTHARAQTNAPVMPTTPPFVAPLDDRAEPFIGPVHAPADAPPPVRPAPPPAAASTWREDDEPGFGARAHGGAAHPRSANEAFPAIREPREPHEARESREAHAPARPKTGWRIAGGVIAVLLVLLLVAQLAWWQRETVMVNVPGSHALYSQVCDALGCTVSPPRDIDGLQIESSGLRQVDGPHKLELKLSLRNRMDVALAYPALELTLLDDKNNVAIRRVLWPQDYARPGTIFAIGLPPQSAQPVVVRLDTGDAVAANYRVQVFYP</sequence>
<evidence type="ECO:0000259" key="3">
    <source>
        <dbReference type="Pfam" id="PF13719"/>
    </source>
</evidence>
<dbReference type="EMBL" id="FCOA02000025">
    <property type="protein sequence ID" value="SAK83758.1"/>
    <property type="molecule type" value="Genomic_DNA"/>
</dbReference>
<feature type="compositionally biased region" description="Low complexity" evidence="1">
    <location>
        <begin position="263"/>
        <end position="276"/>
    </location>
</feature>
<dbReference type="InterPro" id="IPR021834">
    <property type="entry name" value="DUF3426"/>
</dbReference>
<evidence type="ECO:0000313" key="4">
    <source>
        <dbReference type="EMBL" id="SAK83758.1"/>
    </source>
</evidence>
<gene>
    <name evidence="4" type="ORF">AWB79_05676</name>
</gene>
<dbReference type="Proteomes" id="UP000054851">
    <property type="component" value="Unassembled WGS sequence"/>
</dbReference>
<dbReference type="RefSeq" id="WP_061170755.1">
    <property type="nucleotide sequence ID" value="NZ_FCOA02000025.1"/>
</dbReference>
<keyword evidence="2" id="KW-1133">Transmembrane helix</keyword>